<keyword evidence="6 7" id="KW-0472">Membrane</keyword>
<dbReference type="NCBIfam" id="TIGR01494">
    <property type="entry name" value="ATPase_P-type"/>
    <property type="match status" value="1"/>
</dbReference>
<accession>A0ABR3QQP9</accession>
<dbReference type="SUPFAM" id="SSF56784">
    <property type="entry name" value="HAD-like"/>
    <property type="match status" value="1"/>
</dbReference>
<dbReference type="InterPro" id="IPR044492">
    <property type="entry name" value="P_typ_ATPase_HD_dom"/>
</dbReference>
<dbReference type="InterPro" id="IPR023299">
    <property type="entry name" value="ATPase_P-typ_cyto_dom_N"/>
</dbReference>
<protein>
    <submittedName>
        <fullName evidence="8">Uncharacterized protein</fullName>
    </submittedName>
</protein>
<dbReference type="SFLD" id="SFLDS00003">
    <property type="entry name" value="Haloacid_Dehalogenase"/>
    <property type="match status" value="1"/>
</dbReference>
<evidence type="ECO:0000256" key="5">
    <source>
        <dbReference type="ARBA" id="ARBA00022989"/>
    </source>
</evidence>
<keyword evidence="4" id="KW-1278">Translocase</keyword>
<gene>
    <name evidence="8" type="ORF">SLS60_010249</name>
</gene>
<dbReference type="PANTHER" id="PTHR46594:SF4">
    <property type="entry name" value="P-TYPE CATION-TRANSPORTING ATPASE"/>
    <property type="match status" value="1"/>
</dbReference>
<dbReference type="InterPro" id="IPR001757">
    <property type="entry name" value="P_typ_ATPase"/>
</dbReference>
<dbReference type="SFLD" id="SFLDF00027">
    <property type="entry name" value="p-type_atpase"/>
    <property type="match status" value="1"/>
</dbReference>
<dbReference type="InterPro" id="IPR018303">
    <property type="entry name" value="ATPase_P-typ_P_site"/>
</dbReference>
<comment type="caution">
    <text evidence="8">The sequence shown here is derived from an EMBL/GenBank/DDBJ whole genome shotgun (WGS) entry which is preliminary data.</text>
</comment>
<feature type="transmembrane region" description="Helical" evidence="7">
    <location>
        <begin position="293"/>
        <end position="318"/>
    </location>
</feature>
<organism evidence="8 9">
    <name type="scientific">Paraconiothyrium brasiliense</name>
    <dbReference type="NCBI Taxonomy" id="300254"/>
    <lineage>
        <taxon>Eukaryota</taxon>
        <taxon>Fungi</taxon>
        <taxon>Dikarya</taxon>
        <taxon>Ascomycota</taxon>
        <taxon>Pezizomycotina</taxon>
        <taxon>Dothideomycetes</taxon>
        <taxon>Pleosporomycetidae</taxon>
        <taxon>Pleosporales</taxon>
        <taxon>Massarineae</taxon>
        <taxon>Didymosphaeriaceae</taxon>
        <taxon>Paraconiothyrium</taxon>
    </lineage>
</organism>
<dbReference type="EMBL" id="JAKJXO020000017">
    <property type="protein sequence ID" value="KAL1594489.1"/>
    <property type="molecule type" value="Genomic_DNA"/>
</dbReference>
<dbReference type="Gene3D" id="3.40.50.1000">
    <property type="entry name" value="HAD superfamily/HAD-like"/>
    <property type="match status" value="1"/>
</dbReference>
<reference evidence="8 9" key="1">
    <citation type="submission" date="2024-02" db="EMBL/GenBank/DDBJ databases">
        <title>De novo assembly and annotation of 12 fungi associated with fruit tree decline syndrome in Ontario, Canada.</title>
        <authorList>
            <person name="Sulman M."/>
            <person name="Ellouze W."/>
            <person name="Ilyukhin E."/>
        </authorList>
    </citation>
    <scope>NUCLEOTIDE SEQUENCE [LARGE SCALE GENOMIC DNA]</scope>
    <source>
        <strain evidence="8 9">M42-189</strain>
    </source>
</reference>
<keyword evidence="9" id="KW-1185">Reference proteome</keyword>
<evidence type="ECO:0000256" key="1">
    <source>
        <dbReference type="ARBA" id="ARBA00004370"/>
    </source>
</evidence>
<dbReference type="PANTHER" id="PTHR46594">
    <property type="entry name" value="P-TYPE CATION-TRANSPORTING ATPASE"/>
    <property type="match status" value="1"/>
</dbReference>
<evidence type="ECO:0000256" key="2">
    <source>
        <dbReference type="ARBA" id="ARBA00022692"/>
    </source>
</evidence>
<keyword evidence="3" id="KW-0479">Metal-binding</keyword>
<dbReference type="Gene3D" id="3.40.1110.10">
    <property type="entry name" value="Calcium-transporting ATPase, cytoplasmic domain N"/>
    <property type="match status" value="1"/>
</dbReference>
<dbReference type="InterPro" id="IPR036412">
    <property type="entry name" value="HAD-like_sf"/>
</dbReference>
<keyword evidence="2 7" id="KW-0812">Transmembrane</keyword>
<evidence type="ECO:0000256" key="4">
    <source>
        <dbReference type="ARBA" id="ARBA00022967"/>
    </source>
</evidence>
<evidence type="ECO:0000256" key="6">
    <source>
        <dbReference type="ARBA" id="ARBA00023136"/>
    </source>
</evidence>
<evidence type="ECO:0000256" key="3">
    <source>
        <dbReference type="ARBA" id="ARBA00022723"/>
    </source>
</evidence>
<comment type="subcellular location">
    <subcellularLocation>
        <location evidence="1">Membrane</location>
    </subcellularLocation>
</comment>
<feature type="transmembrane region" description="Helical" evidence="7">
    <location>
        <begin position="324"/>
        <end position="343"/>
    </location>
</feature>
<dbReference type="Proteomes" id="UP001521785">
    <property type="component" value="Unassembled WGS sequence"/>
</dbReference>
<evidence type="ECO:0000313" key="8">
    <source>
        <dbReference type="EMBL" id="KAL1594489.1"/>
    </source>
</evidence>
<dbReference type="SFLD" id="SFLDG00002">
    <property type="entry name" value="C1.7:_P-type_atpase_like"/>
    <property type="match status" value="1"/>
</dbReference>
<evidence type="ECO:0000313" key="9">
    <source>
        <dbReference type="Proteomes" id="UP001521785"/>
    </source>
</evidence>
<keyword evidence="5 7" id="KW-1133">Transmembrane helix</keyword>
<evidence type="ECO:0000256" key="7">
    <source>
        <dbReference type="SAM" id="Phobius"/>
    </source>
</evidence>
<dbReference type="InterPro" id="IPR023214">
    <property type="entry name" value="HAD_sf"/>
</dbReference>
<dbReference type="PROSITE" id="PS00154">
    <property type="entry name" value="ATPASE_E1_E2"/>
    <property type="match status" value="1"/>
</dbReference>
<proteinExistence type="predicted"/>
<name>A0ABR3QQP9_9PLEO</name>
<dbReference type="Pfam" id="PF00702">
    <property type="entry name" value="Hydrolase"/>
    <property type="match status" value="1"/>
</dbReference>
<sequence length="357" mass="38617">MVVLIASGVAARSGIIFRDPQKLETARSVTDVVFDKTGTLTDGVLTVERVILHGAASDKELRGLLLGLLDGIKHPVSVAAWAWARNQGMHDHALPVLMTDIQTIPGEGIQGTTRDLGHGKRFVRAGNPAWLGIDRASVRQTPDKHDLTILCLTVDGIRKADLFLRSNIRSSAKATVENLHKRGIRVHMITGDHERAAAGVAKALSIPSSLVQARLKPADKKEYVDALQADNKIVMFVGDGTNDAVALKASAIGVHLNRGSDVAKSAADIVLMNPHLLDVCVLLDISRAAYRRIVLNFVWSFVYNSMAVLLAAGAFRVWRIEPKYAGLGELVSVLPVVGVAFSMRCRAYGRKYKGKGE</sequence>
<dbReference type="PRINTS" id="PR00119">
    <property type="entry name" value="CATATPASE"/>
</dbReference>